<feature type="region of interest" description="Disordered" evidence="7">
    <location>
        <begin position="77"/>
        <end position="146"/>
    </location>
</feature>
<reference evidence="10 11" key="1">
    <citation type="journal article" date="2014" name="Int. J. Syst. Evol. Microbiol.">
        <title>Description of Galbitalea soli gen. nov., sp. nov., and Frondihabitans sucicola sp. nov.</title>
        <authorList>
            <person name="Kim S.J."/>
            <person name="Lim J.M."/>
            <person name="Ahn J.H."/>
            <person name="Weon H.Y."/>
            <person name="Hamada M."/>
            <person name="Suzuki K."/>
            <person name="Ahn T.Y."/>
            <person name="Kwon S.W."/>
        </authorList>
    </citation>
    <scope>NUCLEOTIDE SEQUENCE [LARGE SCALE GENOMIC DNA]</scope>
    <source>
        <strain evidence="10 11">NBRC 108727</strain>
    </source>
</reference>
<evidence type="ECO:0000313" key="11">
    <source>
        <dbReference type="Proteomes" id="UP000479756"/>
    </source>
</evidence>
<protein>
    <recommendedName>
        <fullName evidence="6">Dihydrolipoamide acetyltransferase component of pyruvate dehydrogenase complex</fullName>
        <ecNumber evidence="6">2.3.1.-</ecNumber>
    </recommendedName>
</protein>
<dbReference type="Gene3D" id="3.30.559.10">
    <property type="entry name" value="Chloramphenicol acetyltransferase-like domain"/>
    <property type="match status" value="1"/>
</dbReference>
<dbReference type="InterPro" id="IPR003016">
    <property type="entry name" value="2-oxoA_DH_lipoyl-BS"/>
</dbReference>
<dbReference type="InterPro" id="IPR023213">
    <property type="entry name" value="CAT-like_dom_sf"/>
</dbReference>
<dbReference type="PROSITE" id="PS50968">
    <property type="entry name" value="BIOTINYL_LIPOYL"/>
    <property type="match status" value="1"/>
</dbReference>
<dbReference type="InterPro" id="IPR036625">
    <property type="entry name" value="E3-bd_dom_sf"/>
</dbReference>
<dbReference type="Proteomes" id="UP000479756">
    <property type="component" value="Unassembled WGS sequence"/>
</dbReference>
<keyword evidence="5 6" id="KW-0012">Acyltransferase</keyword>
<feature type="compositionally biased region" description="Low complexity" evidence="7">
    <location>
        <begin position="83"/>
        <end position="134"/>
    </location>
</feature>
<dbReference type="Pfam" id="PF00364">
    <property type="entry name" value="Biotin_lipoyl"/>
    <property type="match status" value="1"/>
</dbReference>
<dbReference type="RefSeq" id="WP_163471946.1">
    <property type="nucleotide sequence ID" value="NZ_JAAGWZ010000001.1"/>
</dbReference>
<feature type="domain" description="Lipoyl-binding" evidence="8">
    <location>
        <begin position="2"/>
        <end position="77"/>
    </location>
</feature>
<evidence type="ECO:0000256" key="3">
    <source>
        <dbReference type="ARBA" id="ARBA00022679"/>
    </source>
</evidence>
<dbReference type="PROSITE" id="PS51826">
    <property type="entry name" value="PSBD"/>
    <property type="match status" value="1"/>
</dbReference>
<dbReference type="InterPro" id="IPR050743">
    <property type="entry name" value="2-oxoacid_DH_E2_comp"/>
</dbReference>
<evidence type="ECO:0000259" key="8">
    <source>
        <dbReference type="PROSITE" id="PS50968"/>
    </source>
</evidence>
<dbReference type="InterPro" id="IPR004167">
    <property type="entry name" value="PSBD"/>
</dbReference>
<dbReference type="SUPFAM" id="SSF52777">
    <property type="entry name" value="CoA-dependent acyltransferases"/>
    <property type="match status" value="1"/>
</dbReference>
<dbReference type="PANTHER" id="PTHR43178:SF5">
    <property type="entry name" value="LIPOAMIDE ACYLTRANSFERASE COMPONENT OF BRANCHED-CHAIN ALPHA-KETO ACID DEHYDROGENASE COMPLEX, MITOCHONDRIAL"/>
    <property type="match status" value="1"/>
</dbReference>
<dbReference type="PANTHER" id="PTHR43178">
    <property type="entry name" value="DIHYDROLIPOAMIDE ACETYLTRANSFERASE COMPONENT OF PYRUVATE DEHYDROGENASE COMPLEX"/>
    <property type="match status" value="1"/>
</dbReference>
<evidence type="ECO:0000256" key="1">
    <source>
        <dbReference type="ARBA" id="ARBA00001938"/>
    </source>
</evidence>
<feature type="compositionally biased region" description="Pro residues" evidence="7">
    <location>
        <begin position="135"/>
        <end position="146"/>
    </location>
</feature>
<dbReference type="Gene3D" id="4.10.320.10">
    <property type="entry name" value="E3-binding domain"/>
    <property type="match status" value="1"/>
</dbReference>
<sequence length="521" mass="52351">MSESVNLPALGESVTEGTVTRWLKSVGDRVEVDEPLLEVSTDKVDTEIPSPVAGIIEAILVAEDETVEVGTPLVTIGDGSGGAESAPAEPAATPANETAAQPVEVVPSTEAPAPEVAAPAAPAAPAPDFAAAPAPTTPPVTGAPPAPVEAAPVEAVPAAAALVDAAPAEAAYQPEVAPAPAVAEAAPTPAPAPVVAAAPAAPVTAEAAASESASTANAGYVTPIVRKLANDKGIDLGSVTGTGVGGRIRKQDVLDVAEQAAAPAAVAPAAAPAPAAPAAVEVSPLRGTTVPMTRLRKVVAERAVVSMQSSAQLTSVVEVDVTKVAALRDAVKAAFVEKTGVKLSFLPFFALAAAEALKAYPIINATIEGDSIVYPDHENMSIAVDTERGLLTPVVRNASDLDIAGLATQIADLATRTRDNKLKPDELAGGTFTLTNTGSRGALFDTPVVFLPQVAILGTGIVTKKPVVVTADGVDAIAIRQTVYLALSYDHRIVDGADAARFLVAVKNRLEAGAFEGDLGI</sequence>
<accession>A0A7C9TPS3</accession>
<evidence type="ECO:0000256" key="5">
    <source>
        <dbReference type="ARBA" id="ARBA00023315"/>
    </source>
</evidence>
<dbReference type="SUPFAM" id="SSF47005">
    <property type="entry name" value="Peripheral subunit-binding domain of 2-oxo acid dehydrogenase complex"/>
    <property type="match status" value="1"/>
</dbReference>
<keyword evidence="3 6" id="KW-0808">Transferase</keyword>
<dbReference type="NCBIfam" id="TIGR02927">
    <property type="entry name" value="SucB_Actino"/>
    <property type="match status" value="1"/>
</dbReference>
<feature type="domain" description="Peripheral subunit-binding (PSBD)" evidence="9">
    <location>
        <begin position="220"/>
        <end position="257"/>
    </location>
</feature>
<evidence type="ECO:0000256" key="6">
    <source>
        <dbReference type="RuleBase" id="RU003423"/>
    </source>
</evidence>
<evidence type="ECO:0000313" key="10">
    <source>
        <dbReference type="EMBL" id="NEM90280.1"/>
    </source>
</evidence>
<dbReference type="GO" id="GO:0005737">
    <property type="term" value="C:cytoplasm"/>
    <property type="evidence" value="ECO:0007669"/>
    <property type="project" value="TreeGrafter"/>
</dbReference>
<organism evidence="10 11">
    <name type="scientific">Galbitalea soli</name>
    <dbReference type="NCBI Taxonomy" id="1268042"/>
    <lineage>
        <taxon>Bacteria</taxon>
        <taxon>Bacillati</taxon>
        <taxon>Actinomycetota</taxon>
        <taxon>Actinomycetes</taxon>
        <taxon>Micrococcales</taxon>
        <taxon>Microbacteriaceae</taxon>
        <taxon>Galbitalea</taxon>
    </lineage>
</organism>
<keyword evidence="4 6" id="KW-0450">Lipoyl</keyword>
<dbReference type="Pfam" id="PF02817">
    <property type="entry name" value="E3_binding"/>
    <property type="match status" value="1"/>
</dbReference>
<evidence type="ECO:0000256" key="2">
    <source>
        <dbReference type="ARBA" id="ARBA00007317"/>
    </source>
</evidence>
<dbReference type="SUPFAM" id="SSF51230">
    <property type="entry name" value="Single hybrid motif"/>
    <property type="match status" value="1"/>
</dbReference>
<dbReference type="GO" id="GO:0031405">
    <property type="term" value="F:lipoic acid binding"/>
    <property type="evidence" value="ECO:0007669"/>
    <property type="project" value="TreeGrafter"/>
</dbReference>
<name>A0A7C9TPS3_9MICO</name>
<dbReference type="EMBL" id="JAAGWZ010000001">
    <property type="protein sequence ID" value="NEM90280.1"/>
    <property type="molecule type" value="Genomic_DNA"/>
</dbReference>
<dbReference type="Pfam" id="PF00198">
    <property type="entry name" value="2-oxoacid_dh"/>
    <property type="match status" value="1"/>
</dbReference>
<dbReference type="GO" id="GO:0016407">
    <property type="term" value="F:acetyltransferase activity"/>
    <property type="evidence" value="ECO:0007669"/>
    <property type="project" value="TreeGrafter"/>
</dbReference>
<dbReference type="InterPro" id="IPR014276">
    <property type="entry name" value="2-oxoglutarate_DH_E2"/>
</dbReference>
<evidence type="ECO:0000259" key="9">
    <source>
        <dbReference type="PROSITE" id="PS51826"/>
    </source>
</evidence>
<evidence type="ECO:0000256" key="4">
    <source>
        <dbReference type="ARBA" id="ARBA00022823"/>
    </source>
</evidence>
<dbReference type="EC" id="2.3.1.-" evidence="6"/>
<dbReference type="PROSITE" id="PS00189">
    <property type="entry name" value="LIPOYL"/>
    <property type="match status" value="1"/>
</dbReference>
<comment type="cofactor">
    <cofactor evidence="1 6">
        <name>(R)-lipoate</name>
        <dbReference type="ChEBI" id="CHEBI:83088"/>
    </cofactor>
</comment>
<dbReference type="InterPro" id="IPR001078">
    <property type="entry name" value="2-oxoacid_DH_actylTfrase"/>
</dbReference>
<dbReference type="AlphaFoldDB" id="A0A7C9TPS3"/>
<dbReference type="InterPro" id="IPR011053">
    <property type="entry name" value="Single_hybrid_motif"/>
</dbReference>
<comment type="caution">
    <text evidence="10">The sequence shown here is derived from an EMBL/GenBank/DDBJ whole genome shotgun (WGS) entry which is preliminary data.</text>
</comment>
<evidence type="ECO:0000256" key="7">
    <source>
        <dbReference type="SAM" id="MobiDB-lite"/>
    </source>
</evidence>
<dbReference type="InterPro" id="IPR000089">
    <property type="entry name" value="Biotin_lipoyl"/>
</dbReference>
<dbReference type="Gene3D" id="2.40.50.100">
    <property type="match status" value="1"/>
</dbReference>
<gene>
    <name evidence="10" type="primary">sucB</name>
    <name evidence="10" type="ORF">G3T37_02795</name>
</gene>
<proteinExistence type="inferred from homology"/>
<keyword evidence="11" id="KW-1185">Reference proteome</keyword>
<dbReference type="CDD" id="cd06849">
    <property type="entry name" value="lipoyl_domain"/>
    <property type="match status" value="1"/>
</dbReference>
<comment type="similarity">
    <text evidence="2 6">Belongs to the 2-oxoacid dehydrogenase family.</text>
</comment>